<sequence length="50" mass="5787">MEEHVVNFDLERMKESLSSPRHTLPPGLSKEGIRAHLLDHAKKLREEVKP</sequence>
<organism evidence="1 2">
    <name type="scientific">Pseudomonas koreensis</name>
    <dbReference type="NCBI Taxonomy" id="198620"/>
    <lineage>
        <taxon>Bacteria</taxon>
        <taxon>Pseudomonadati</taxon>
        <taxon>Pseudomonadota</taxon>
        <taxon>Gammaproteobacteria</taxon>
        <taxon>Pseudomonadales</taxon>
        <taxon>Pseudomonadaceae</taxon>
        <taxon>Pseudomonas</taxon>
    </lineage>
</organism>
<gene>
    <name evidence="1" type="ORF">A9HBioS_3057</name>
</gene>
<evidence type="ECO:0000313" key="2">
    <source>
        <dbReference type="Proteomes" id="UP000288002"/>
    </source>
</evidence>
<reference evidence="1 2" key="1">
    <citation type="submission" date="2016-10" db="EMBL/GenBank/DDBJ databases">
        <title>Search of new enzymes for the oxidation of sulfur compounds.</title>
        <authorList>
            <person name="Novo A."/>
            <person name="Moreira I.S."/>
            <person name="Castro P.M."/>
        </authorList>
    </citation>
    <scope>NUCLEOTIDE SEQUENCE [LARGE SCALE GENOMIC DNA]</scope>
    <source>
        <strain evidence="1 2">A9</strain>
    </source>
</reference>
<dbReference type="AlphaFoldDB" id="A0AA94EMW4"/>
<protein>
    <submittedName>
        <fullName evidence="1">Uncharacterized protein</fullName>
    </submittedName>
</protein>
<name>A0AA94EMW4_9PSED</name>
<dbReference type="EMBL" id="MKWS01000009">
    <property type="protein sequence ID" value="RVD77034.1"/>
    <property type="molecule type" value="Genomic_DNA"/>
</dbReference>
<proteinExistence type="predicted"/>
<evidence type="ECO:0000313" key="1">
    <source>
        <dbReference type="EMBL" id="RVD77034.1"/>
    </source>
</evidence>
<dbReference type="Proteomes" id="UP000288002">
    <property type="component" value="Unassembled WGS sequence"/>
</dbReference>
<comment type="caution">
    <text evidence="1">The sequence shown here is derived from an EMBL/GenBank/DDBJ whole genome shotgun (WGS) entry which is preliminary data.</text>
</comment>
<accession>A0AA94EMW4</accession>